<evidence type="ECO:0000256" key="1">
    <source>
        <dbReference type="SAM" id="Phobius"/>
    </source>
</evidence>
<keyword evidence="1" id="KW-0472">Membrane</keyword>
<keyword evidence="1" id="KW-0812">Transmembrane</keyword>
<name>E1Y852_9BACT</name>
<organism evidence="2">
    <name type="scientific">uncultured Desulfobacterium sp</name>
    <dbReference type="NCBI Taxonomy" id="201089"/>
    <lineage>
        <taxon>Bacteria</taxon>
        <taxon>Pseudomonadati</taxon>
        <taxon>Thermodesulfobacteriota</taxon>
        <taxon>Desulfobacteria</taxon>
        <taxon>Desulfobacterales</taxon>
        <taxon>Desulfobacteriaceae</taxon>
        <taxon>Desulfobacterium</taxon>
        <taxon>environmental samples</taxon>
    </lineage>
</organism>
<sequence length="146" mass="16797">MKRTCWHKFLEISFIAFITISFLIIETGMGTAATNQIPKESVVDGMFFHDKYPPATSRDREIFDKVNEADRLMSEGQRAKAKPLVQALLNKVRQNSPTAERPNEERYSIYLYNSLKYWANTLKIPIVQKKPQTGQVYAGVITSVFY</sequence>
<proteinExistence type="predicted"/>
<accession>E1Y852</accession>
<dbReference type="AlphaFoldDB" id="E1Y852"/>
<gene>
    <name evidence="2" type="ORF">N47_A07750</name>
</gene>
<keyword evidence="1" id="KW-1133">Transmembrane helix</keyword>
<evidence type="ECO:0000313" key="2">
    <source>
        <dbReference type="EMBL" id="CBX26746.1"/>
    </source>
</evidence>
<dbReference type="EMBL" id="FR695864">
    <property type="protein sequence ID" value="CBX26746.1"/>
    <property type="molecule type" value="Genomic_DNA"/>
</dbReference>
<feature type="transmembrane region" description="Helical" evidence="1">
    <location>
        <begin position="12"/>
        <end position="33"/>
    </location>
</feature>
<protein>
    <submittedName>
        <fullName evidence="2">Uncharacterized protein</fullName>
    </submittedName>
</protein>
<reference evidence="2" key="1">
    <citation type="journal article" date="2011" name="Environ. Microbiol.">
        <title>Genomic insights into the metabolic potential of the polycyclic aromatic hydrocarbon degrading sulfate-reducing Deltaproteobacterium N47.</title>
        <authorList>
            <person name="Bergmann F."/>
            <person name="Selesi D."/>
            <person name="Weinmaier T."/>
            <person name="Tischler P."/>
            <person name="Rattei T."/>
            <person name="Meckenstock R.U."/>
        </authorList>
    </citation>
    <scope>NUCLEOTIDE SEQUENCE</scope>
</reference>